<feature type="transmembrane region" description="Helical" evidence="1">
    <location>
        <begin position="103"/>
        <end position="121"/>
    </location>
</feature>
<evidence type="ECO:0000313" key="3">
    <source>
        <dbReference type="Proteomes" id="UP000619355"/>
    </source>
</evidence>
<dbReference type="RefSeq" id="WP_189986131.1">
    <property type="nucleotide sequence ID" value="NZ_BNBF01000034.1"/>
</dbReference>
<evidence type="ECO:0008006" key="4">
    <source>
        <dbReference type="Google" id="ProtNLM"/>
    </source>
</evidence>
<keyword evidence="1" id="KW-1133">Transmembrane helix</keyword>
<sequence length="126" mass="13431">MTTEHIAATAGGTQYSAERDRLAWVAPLVATVLLALLGPFAVALGGLSVMATDSCGPDDCSQALTTSLTWIYGILFYGGCFSFAALVTAWALPWKRRWRALRVWSAVAVLVAPLAVLYLVFTLPAP</sequence>
<protein>
    <recommendedName>
        <fullName evidence="4">Transmembrane protein</fullName>
    </recommendedName>
</protein>
<accession>A0A919F3A4</accession>
<feature type="transmembrane region" description="Helical" evidence="1">
    <location>
        <begin position="70"/>
        <end position="91"/>
    </location>
</feature>
<keyword evidence="3" id="KW-1185">Reference proteome</keyword>
<keyword evidence="1" id="KW-0812">Transmembrane</keyword>
<name>A0A919F3A4_9ACTN</name>
<reference evidence="3" key="1">
    <citation type="journal article" date="2019" name="Int. J. Syst. Evol. Microbiol.">
        <title>The Global Catalogue of Microorganisms (GCM) 10K type strain sequencing project: providing services to taxonomists for standard genome sequencing and annotation.</title>
        <authorList>
            <consortium name="The Broad Institute Genomics Platform"/>
            <consortium name="The Broad Institute Genome Sequencing Center for Infectious Disease"/>
            <person name="Wu L."/>
            <person name="Ma J."/>
        </authorList>
    </citation>
    <scope>NUCLEOTIDE SEQUENCE [LARGE SCALE GENOMIC DNA]</scope>
    <source>
        <strain evidence="3">JCM 4253</strain>
    </source>
</reference>
<dbReference type="EMBL" id="BNBF01000034">
    <property type="protein sequence ID" value="GHG73880.1"/>
    <property type="molecule type" value="Genomic_DNA"/>
</dbReference>
<evidence type="ECO:0000313" key="2">
    <source>
        <dbReference type="EMBL" id="GHG73880.1"/>
    </source>
</evidence>
<dbReference type="Proteomes" id="UP000619355">
    <property type="component" value="Unassembled WGS sequence"/>
</dbReference>
<organism evidence="2 3">
    <name type="scientific">Streptomyces capoamus</name>
    <dbReference type="NCBI Taxonomy" id="68183"/>
    <lineage>
        <taxon>Bacteria</taxon>
        <taxon>Bacillati</taxon>
        <taxon>Actinomycetota</taxon>
        <taxon>Actinomycetes</taxon>
        <taxon>Kitasatosporales</taxon>
        <taxon>Streptomycetaceae</taxon>
        <taxon>Streptomyces</taxon>
    </lineage>
</organism>
<evidence type="ECO:0000256" key="1">
    <source>
        <dbReference type="SAM" id="Phobius"/>
    </source>
</evidence>
<keyword evidence="1" id="KW-0472">Membrane</keyword>
<dbReference type="AlphaFoldDB" id="A0A919F3A4"/>
<proteinExistence type="predicted"/>
<comment type="caution">
    <text evidence="2">The sequence shown here is derived from an EMBL/GenBank/DDBJ whole genome shotgun (WGS) entry which is preliminary data.</text>
</comment>
<feature type="transmembrane region" description="Helical" evidence="1">
    <location>
        <begin position="22"/>
        <end position="50"/>
    </location>
</feature>
<gene>
    <name evidence="2" type="ORF">GCM10018980_70420</name>
</gene>